<protein>
    <recommendedName>
        <fullName evidence="5 17">NADH-ubiquinone oxidoreductase chain 4</fullName>
        <ecNumber evidence="4 17">7.1.1.2</ecNumber>
    </recommendedName>
</protein>
<dbReference type="CTD" id="4538"/>
<comment type="subcellular location">
    <subcellularLocation>
        <location evidence="2 17">Mitochondrion membrane</location>
        <topology evidence="2 17">Multi-pass membrane protein</topology>
    </subcellularLocation>
</comment>
<dbReference type="InterPro" id="IPR001750">
    <property type="entry name" value="ND/Mrp_TM"/>
</dbReference>
<dbReference type="Pfam" id="PF00361">
    <property type="entry name" value="Proton_antipo_M"/>
    <property type="match status" value="1"/>
</dbReference>
<evidence type="ECO:0000256" key="7">
    <source>
        <dbReference type="ARBA" id="ARBA00022660"/>
    </source>
</evidence>
<dbReference type="GO" id="GO:0031966">
    <property type="term" value="C:mitochondrial membrane"/>
    <property type="evidence" value="ECO:0007669"/>
    <property type="project" value="UniProtKB-SubCell"/>
</dbReference>
<feature type="domain" description="NADH:quinone oxidoreductase/Mrp antiporter transmembrane" evidence="18">
    <location>
        <begin position="94"/>
        <end position="364"/>
    </location>
</feature>
<dbReference type="GO" id="GO:0015990">
    <property type="term" value="P:electron transport coupled proton transport"/>
    <property type="evidence" value="ECO:0007669"/>
    <property type="project" value="TreeGrafter"/>
</dbReference>
<evidence type="ECO:0000256" key="14">
    <source>
        <dbReference type="ARBA" id="ARBA00023128"/>
    </source>
</evidence>
<evidence type="ECO:0000256" key="15">
    <source>
        <dbReference type="ARBA" id="ARBA00023136"/>
    </source>
</evidence>
<feature type="transmembrane region" description="Helical" evidence="17">
    <location>
        <begin position="51"/>
        <end position="68"/>
    </location>
</feature>
<dbReference type="RefSeq" id="YP_026060.1">
    <property type="nucleotide sequence ID" value="NC_005939.1"/>
</dbReference>
<dbReference type="PRINTS" id="PR01437">
    <property type="entry name" value="NUOXDRDTASE4"/>
</dbReference>
<comment type="function">
    <text evidence="17">Core subunit of the mitochondrial membrane respiratory chain NADH dehydrogenase (Complex I) which catalyzes electron transfer from NADH through the respiratory chain, using ubiquinone as an electron acceptor. Essential for the catalytic activity and assembly of complex I.</text>
</comment>
<dbReference type="InterPro" id="IPR003918">
    <property type="entry name" value="NADH_UbQ_OxRdtase"/>
</dbReference>
<feature type="transmembrane region" description="Helical" evidence="17">
    <location>
        <begin position="361"/>
        <end position="381"/>
    </location>
</feature>
<keyword evidence="6 17" id="KW-0813">Transport</keyword>
<comment type="similarity">
    <text evidence="3 17">Belongs to the complex I subunit 4 family.</text>
</comment>
<reference evidence="19" key="1">
    <citation type="journal article" date="2004" name="Appl. Environ. Microbiol.">
        <title>Evolutionary relationships of primary prokaryotic endosymbionts of whiteflies and their hosts.</title>
        <authorList>
            <person name="Thao M.L."/>
            <person name="Baumann P."/>
        </authorList>
    </citation>
    <scope>NUCLEOTIDE SEQUENCE</scope>
</reference>
<feature type="transmembrane region" description="Helical" evidence="17">
    <location>
        <begin position="253"/>
        <end position="272"/>
    </location>
</feature>
<evidence type="ECO:0000256" key="3">
    <source>
        <dbReference type="ARBA" id="ARBA00009025"/>
    </source>
</evidence>
<feature type="transmembrane region" description="Helical" evidence="17">
    <location>
        <begin position="125"/>
        <end position="142"/>
    </location>
</feature>
<evidence type="ECO:0000256" key="12">
    <source>
        <dbReference type="ARBA" id="ARBA00023027"/>
    </source>
</evidence>
<evidence type="ECO:0000256" key="16">
    <source>
        <dbReference type="ARBA" id="ARBA00049551"/>
    </source>
</evidence>
<feature type="transmembrane region" description="Helical" evidence="17">
    <location>
        <begin position="323"/>
        <end position="341"/>
    </location>
</feature>
<feature type="transmembrane region" description="Helical" evidence="17">
    <location>
        <begin position="278"/>
        <end position="302"/>
    </location>
</feature>
<feature type="transmembrane region" description="Helical" evidence="17">
    <location>
        <begin position="99"/>
        <end position="118"/>
    </location>
</feature>
<keyword evidence="7 17" id="KW-0679">Respiratory chain</keyword>
<evidence type="ECO:0000256" key="13">
    <source>
        <dbReference type="ARBA" id="ARBA00023075"/>
    </source>
</evidence>
<geneLocation type="mitochondrion" evidence="19"/>
<accession>Q6JCT9</accession>
<evidence type="ECO:0000256" key="2">
    <source>
        <dbReference type="ARBA" id="ARBA00004225"/>
    </source>
</evidence>
<dbReference type="GO" id="GO:0042773">
    <property type="term" value="P:ATP synthesis coupled electron transport"/>
    <property type="evidence" value="ECO:0007669"/>
    <property type="project" value="InterPro"/>
</dbReference>
<evidence type="ECO:0000256" key="6">
    <source>
        <dbReference type="ARBA" id="ARBA00022448"/>
    </source>
</evidence>
<organism evidence="19">
    <name type="scientific">Aleurodicus dugesii</name>
    <name type="common">Giant whitefly</name>
    <dbReference type="NCBI Taxonomy" id="30099"/>
    <lineage>
        <taxon>Eukaryota</taxon>
        <taxon>Metazoa</taxon>
        <taxon>Ecdysozoa</taxon>
        <taxon>Arthropoda</taxon>
        <taxon>Hexapoda</taxon>
        <taxon>Insecta</taxon>
        <taxon>Pterygota</taxon>
        <taxon>Neoptera</taxon>
        <taxon>Paraneoptera</taxon>
        <taxon>Hemiptera</taxon>
        <taxon>Sternorrhyncha</taxon>
        <taxon>Aleyrodoidea</taxon>
        <taxon>Aleyrodidae</taxon>
        <taxon>Aleurodicinae</taxon>
        <taxon>Aleurodicus</taxon>
    </lineage>
</organism>
<reference evidence="19" key="2">
    <citation type="journal article" date="2004" name="BMC Evol. Biol.">
        <title>Organization of the mitochondrial genomes of whiteflies, aphids, and psyllids (Hemiptera, Sternorrhyncha).</title>
        <authorList>
            <person name="Thao M.L."/>
            <person name="Baumann L."/>
            <person name="Baumann P."/>
        </authorList>
    </citation>
    <scope>NUCLEOTIDE SEQUENCE</scope>
</reference>
<dbReference type="GO" id="GO:0008137">
    <property type="term" value="F:NADH dehydrogenase (ubiquinone) activity"/>
    <property type="evidence" value="ECO:0007669"/>
    <property type="project" value="UniProtKB-UniRule"/>
</dbReference>
<evidence type="ECO:0000256" key="4">
    <source>
        <dbReference type="ARBA" id="ARBA00012944"/>
    </source>
</evidence>
<gene>
    <name evidence="19" type="primary">ND4</name>
</gene>
<dbReference type="PANTHER" id="PTHR43507:SF20">
    <property type="entry name" value="NADH-UBIQUINONE OXIDOREDUCTASE CHAIN 4"/>
    <property type="match status" value="1"/>
</dbReference>
<dbReference type="PANTHER" id="PTHR43507">
    <property type="entry name" value="NADH-UBIQUINONE OXIDOREDUCTASE CHAIN 4"/>
    <property type="match status" value="1"/>
</dbReference>
<evidence type="ECO:0000256" key="8">
    <source>
        <dbReference type="ARBA" id="ARBA00022692"/>
    </source>
</evidence>
<keyword evidence="13 17" id="KW-0830">Ubiquinone</keyword>
<dbReference type="GO" id="GO:0048039">
    <property type="term" value="F:ubiquinone binding"/>
    <property type="evidence" value="ECO:0007669"/>
    <property type="project" value="TreeGrafter"/>
</dbReference>
<keyword evidence="9" id="KW-1278">Translocase</keyword>
<proteinExistence type="inferred from homology"/>
<feature type="transmembrane region" description="Helical" evidence="17">
    <location>
        <begin position="401"/>
        <end position="423"/>
    </location>
</feature>
<dbReference type="EC" id="7.1.1.2" evidence="4 17"/>
<comment type="function">
    <text evidence="1">Core subunit of the mitochondrial membrane respiratory chain NADH dehydrogenase (Complex I) that is believed to belong to the minimal assembly required for catalysis. Complex I functions in the transfer of electrons from NADH to the respiratory chain. The immediate electron acceptor for the enzyme is believed to be ubiquinone.</text>
</comment>
<keyword evidence="12 17" id="KW-0520">NAD</keyword>
<evidence type="ECO:0000259" key="18">
    <source>
        <dbReference type="Pfam" id="PF00361"/>
    </source>
</evidence>
<dbReference type="EMBL" id="AY521251">
    <property type="protein sequence ID" value="AAS77750.1"/>
    <property type="molecule type" value="Genomic_DNA"/>
</dbReference>
<comment type="catalytic activity">
    <reaction evidence="16 17">
        <text>a ubiquinone + NADH + 5 H(+)(in) = a ubiquinol + NAD(+) + 4 H(+)(out)</text>
        <dbReference type="Rhea" id="RHEA:29091"/>
        <dbReference type="Rhea" id="RHEA-COMP:9565"/>
        <dbReference type="Rhea" id="RHEA-COMP:9566"/>
        <dbReference type="ChEBI" id="CHEBI:15378"/>
        <dbReference type="ChEBI" id="CHEBI:16389"/>
        <dbReference type="ChEBI" id="CHEBI:17976"/>
        <dbReference type="ChEBI" id="CHEBI:57540"/>
        <dbReference type="ChEBI" id="CHEBI:57945"/>
        <dbReference type="EC" id="7.1.1.2"/>
    </reaction>
</comment>
<feature type="transmembrane region" description="Helical" evidence="17">
    <location>
        <begin position="225"/>
        <end position="246"/>
    </location>
</feature>
<dbReference type="GeneID" id="2846663"/>
<evidence type="ECO:0000256" key="1">
    <source>
        <dbReference type="ARBA" id="ARBA00003257"/>
    </source>
</evidence>
<dbReference type="GO" id="GO:0003954">
    <property type="term" value="F:NADH dehydrogenase activity"/>
    <property type="evidence" value="ECO:0007669"/>
    <property type="project" value="TreeGrafter"/>
</dbReference>
<keyword evidence="11 17" id="KW-1133">Transmembrane helix</keyword>
<evidence type="ECO:0000256" key="11">
    <source>
        <dbReference type="ARBA" id="ARBA00022989"/>
    </source>
</evidence>
<feature type="transmembrane region" description="Helical" evidence="17">
    <location>
        <begin position="193"/>
        <end position="213"/>
    </location>
</feature>
<evidence type="ECO:0000256" key="10">
    <source>
        <dbReference type="ARBA" id="ARBA00022982"/>
    </source>
</evidence>
<keyword evidence="10 17" id="KW-0249">Electron transport</keyword>
<evidence type="ECO:0000256" key="5">
    <source>
        <dbReference type="ARBA" id="ARBA00021006"/>
    </source>
</evidence>
<evidence type="ECO:0000256" key="9">
    <source>
        <dbReference type="ARBA" id="ARBA00022967"/>
    </source>
</evidence>
<keyword evidence="14 17" id="KW-0496">Mitochondrion</keyword>
<name>Q6JCT9_ALEDU</name>
<keyword evidence="8 17" id="KW-0812">Transmembrane</keyword>
<feature type="transmembrane region" description="Helical" evidence="17">
    <location>
        <begin position="162"/>
        <end position="181"/>
    </location>
</feature>
<keyword evidence="15 17" id="KW-0472">Membrane</keyword>
<sequence>MLKILLIFLIMMIMKNKIKNFMFIINILMLNFNLQNFYINKISYIFMSDNISFWITNMSIWILMIINLMENKFNFKNMIIFLTLFLIMTFNIWNFLIFYILFEISMFLIMIIMIIWGYQPERMEAILYMIFMTFIFSLPFFNSIIKESNLSLNFFFMKNNNMFIMISFMLIFMIKIPFYFIHIWLPKAHVESPVFGSMILAAIMLKLGSYGIMRMFNMLINLNKIKIIIISMSLWSIIILSMNCLIQNDIKLLIAYSSIVHMMILMTNIFMFKMKSMMSSMLIMIGHGLCSSVLFFISFIMYKNSKSRNILLNKGMINMMPNVMFFWFISCMNNVPAPPSINFMGEIMCMMNLISWSKLTIYFLIPINFFSSLYSIMLFTIPFNNKLSKNNIMTSNFSNNLNFIIMFLHLFPLMMLWFKMIIII</sequence>
<evidence type="ECO:0000313" key="19">
    <source>
        <dbReference type="EMBL" id="AAS77750.1"/>
    </source>
</evidence>
<feature type="transmembrane region" description="Helical" evidence="17">
    <location>
        <begin position="75"/>
        <end position="93"/>
    </location>
</feature>
<evidence type="ECO:0000256" key="17">
    <source>
        <dbReference type="RuleBase" id="RU003297"/>
    </source>
</evidence>
<dbReference type="AlphaFoldDB" id="Q6JCT9"/>
<feature type="transmembrane region" description="Helical" evidence="17">
    <location>
        <begin position="21"/>
        <end position="39"/>
    </location>
</feature>